<keyword evidence="6" id="KW-0547">Nucleotide-binding</keyword>
<keyword evidence="9" id="KW-0902">Two-component regulatory system</keyword>
<feature type="transmembrane region" description="Helical" evidence="11">
    <location>
        <begin position="172"/>
        <end position="190"/>
    </location>
</feature>
<reference evidence="14 15" key="1">
    <citation type="submission" date="2018-11" db="EMBL/GenBank/DDBJ databases">
        <title>Genomic Encyclopedia of Type Strains, Phase IV (KMG-IV): sequencing the most valuable type-strain genomes for metagenomic binning, comparative biology and taxonomic classification.</title>
        <authorList>
            <person name="Goeker M."/>
        </authorList>
    </citation>
    <scope>NUCLEOTIDE SEQUENCE [LARGE SCALE GENOMIC DNA]</scope>
    <source>
        <strain evidence="14 15">DSM 22027</strain>
    </source>
</reference>
<feature type="coiled-coil region" evidence="10">
    <location>
        <begin position="222"/>
        <end position="249"/>
    </location>
</feature>
<dbReference type="GO" id="GO:0016020">
    <property type="term" value="C:membrane"/>
    <property type="evidence" value="ECO:0007669"/>
    <property type="project" value="UniProtKB-SubCell"/>
</dbReference>
<dbReference type="SUPFAM" id="SSF158472">
    <property type="entry name" value="HAMP domain-like"/>
    <property type="match status" value="1"/>
</dbReference>
<keyword evidence="15" id="KW-1185">Reference proteome</keyword>
<dbReference type="InterPro" id="IPR004358">
    <property type="entry name" value="Sig_transdc_His_kin-like_C"/>
</dbReference>
<feature type="coiled-coil region" evidence="10">
    <location>
        <begin position="72"/>
        <end position="126"/>
    </location>
</feature>
<dbReference type="Gene3D" id="3.30.565.10">
    <property type="entry name" value="Histidine kinase-like ATPase, C-terminal domain"/>
    <property type="match status" value="1"/>
</dbReference>
<evidence type="ECO:0000256" key="5">
    <source>
        <dbReference type="ARBA" id="ARBA00022679"/>
    </source>
</evidence>
<dbReference type="PROSITE" id="PS50885">
    <property type="entry name" value="HAMP"/>
    <property type="match status" value="1"/>
</dbReference>
<evidence type="ECO:0000256" key="4">
    <source>
        <dbReference type="ARBA" id="ARBA00022553"/>
    </source>
</evidence>
<comment type="caution">
    <text evidence="14">The sequence shown here is derived from an EMBL/GenBank/DDBJ whole genome shotgun (WGS) entry which is preliminary data.</text>
</comment>
<dbReference type="InterPro" id="IPR003661">
    <property type="entry name" value="HisK_dim/P_dom"/>
</dbReference>
<dbReference type="EMBL" id="RJVA01000009">
    <property type="protein sequence ID" value="ROR03245.1"/>
    <property type="molecule type" value="Genomic_DNA"/>
</dbReference>
<dbReference type="Proteomes" id="UP000276223">
    <property type="component" value="Unassembled WGS sequence"/>
</dbReference>
<organism evidence="14 15">
    <name type="scientific">Desulfosoma caldarium</name>
    <dbReference type="NCBI Taxonomy" id="610254"/>
    <lineage>
        <taxon>Bacteria</taxon>
        <taxon>Pseudomonadati</taxon>
        <taxon>Thermodesulfobacteriota</taxon>
        <taxon>Syntrophobacteria</taxon>
        <taxon>Syntrophobacterales</taxon>
        <taxon>Syntrophobacteraceae</taxon>
        <taxon>Desulfosoma</taxon>
    </lineage>
</organism>
<dbReference type="OrthoDB" id="224978at2"/>
<dbReference type="AlphaFoldDB" id="A0A3N1VKB3"/>
<dbReference type="SMART" id="SM00304">
    <property type="entry name" value="HAMP"/>
    <property type="match status" value="1"/>
</dbReference>
<gene>
    <name evidence="14" type="ORF">EDC27_0507</name>
</gene>
<dbReference type="RefSeq" id="WP_123289034.1">
    <property type="nucleotide sequence ID" value="NZ_RJVA01000009.1"/>
</dbReference>
<keyword evidence="4" id="KW-0597">Phosphoprotein</keyword>
<dbReference type="PRINTS" id="PR00344">
    <property type="entry name" value="BCTRLSENSOR"/>
</dbReference>
<dbReference type="InterPro" id="IPR003660">
    <property type="entry name" value="HAMP_dom"/>
</dbReference>
<dbReference type="Pfam" id="PF00512">
    <property type="entry name" value="HisKA"/>
    <property type="match status" value="1"/>
</dbReference>
<dbReference type="InterPro" id="IPR005467">
    <property type="entry name" value="His_kinase_dom"/>
</dbReference>
<evidence type="ECO:0000313" key="14">
    <source>
        <dbReference type="EMBL" id="ROR03245.1"/>
    </source>
</evidence>
<keyword evidence="7" id="KW-0418">Kinase</keyword>
<dbReference type="PROSITE" id="PS50109">
    <property type="entry name" value="HIS_KIN"/>
    <property type="match status" value="1"/>
</dbReference>
<evidence type="ECO:0000259" key="12">
    <source>
        <dbReference type="PROSITE" id="PS50109"/>
    </source>
</evidence>
<dbReference type="Pfam" id="PF00672">
    <property type="entry name" value="HAMP"/>
    <property type="match status" value="1"/>
</dbReference>
<dbReference type="PANTHER" id="PTHR43065">
    <property type="entry name" value="SENSOR HISTIDINE KINASE"/>
    <property type="match status" value="1"/>
</dbReference>
<dbReference type="SMART" id="SM00387">
    <property type="entry name" value="HATPase_c"/>
    <property type="match status" value="1"/>
</dbReference>
<keyword evidence="11" id="KW-0812">Transmembrane</keyword>
<evidence type="ECO:0000256" key="3">
    <source>
        <dbReference type="ARBA" id="ARBA00012438"/>
    </source>
</evidence>
<dbReference type="Pfam" id="PF02518">
    <property type="entry name" value="HATPase_c"/>
    <property type="match status" value="1"/>
</dbReference>
<evidence type="ECO:0000256" key="9">
    <source>
        <dbReference type="ARBA" id="ARBA00023012"/>
    </source>
</evidence>
<dbReference type="CDD" id="cd00082">
    <property type="entry name" value="HisKA"/>
    <property type="match status" value="1"/>
</dbReference>
<keyword evidence="5" id="KW-0808">Transferase</keyword>
<dbReference type="Gene3D" id="1.10.287.130">
    <property type="match status" value="1"/>
</dbReference>
<dbReference type="GO" id="GO:0005524">
    <property type="term" value="F:ATP binding"/>
    <property type="evidence" value="ECO:0007669"/>
    <property type="project" value="UniProtKB-KW"/>
</dbReference>
<name>A0A3N1VKB3_9BACT</name>
<accession>A0A3N1VKB3</accession>
<evidence type="ECO:0000256" key="7">
    <source>
        <dbReference type="ARBA" id="ARBA00022777"/>
    </source>
</evidence>
<evidence type="ECO:0000256" key="8">
    <source>
        <dbReference type="ARBA" id="ARBA00022840"/>
    </source>
</evidence>
<dbReference type="GO" id="GO:0000155">
    <property type="term" value="F:phosphorelay sensor kinase activity"/>
    <property type="evidence" value="ECO:0007669"/>
    <property type="project" value="InterPro"/>
</dbReference>
<evidence type="ECO:0000256" key="6">
    <source>
        <dbReference type="ARBA" id="ARBA00022741"/>
    </source>
</evidence>
<protein>
    <recommendedName>
        <fullName evidence="3">histidine kinase</fullName>
        <ecNumber evidence="3">2.7.13.3</ecNumber>
    </recommendedName>
</protein>
<proteinExistence type="predicted"/>
<dbReference type="PANTHER" id="PTHR43065:SF46">
    <property type="entry name" value="C4-DICARBOXYLATE TRANSPORT SENSOR PROTEIN DCTB"/>
    <property type="match status" value="1"/>
</dbReference>
<evidence type="ECO:0000256" key="2">
    <source>
        <dbReference type="ARBA" id="ARBA00004370"/>
    </source>
</evidence>
<dbReference type="InterPro" id="IPR036097">
    <property type="entry name" value="HisK_dim/P_sf"/>
</dbReference>
<feature type="domain" description="HAMP" evidence="13">
    <location>
        <begin position="192"/>
        <end position="244"/>
    </location>
</feature>
<evidence type="ECO:0000259" key="13">
    <source>
        <dbReference type="PROSITE" id="PS50885"/>
    </source>
</evidence>
<keyword evidence="8" id="KW-0067">ATP-binding</keyword>
<evidence type="ECO:0000256" key="1">
    <source>
        <dbReference type="ARBA" id="ARBA00000085"/>
    </source>
</evidence>
<dbReference type="EC" id="2.7.13.3" evidence="3"/>
<evidence type="ECO:0000256" key="11">
    <source>
        <dbReference type="SAM" id="Phobius"/>
    </source>
</evidence>
<comment type="subcellular location">
    <subcellularLocation>
        <location evidence="2">Membrane</location>
    </subcellularLocation>
</comment>
<dbReference type="InterPro" id="IPR036890">
    <property type="entry name" value="HATPase_C_sf"/>
</dbReference>
<keyword evidence="11" id="KW-0472">Membrane</keyword>
<dbReference type="SMART" id="SM00388">
    <property type="entry name" value="HisKA"/>
    <property type="match status" value="1"/>
</dbReference>
<keyword evidence="11" id="KW-1133">Transmembrane helix</keyword>
<dbReference type="SUPFAM" id="SSF47384">
    <property type="entry name" value="Homodimeric domain of signal transducing histidine kinase"/>
    <property type="match status" value="1"/>
</dbReference>
<dbReference type="InterPro" id="IPR003594">
    <property type="entry name" value="HATPase_dom"/>
</dbReference>
<evidence type="ECO:0000256" key="10">
    <source>
        <dbReference type="SAM" id="Coils"/>
    </source>
</evidence>
<feature type="domain" description="Histidine kinase" evidence="12">
    <location>
        <begin position="261"/>
        <end position="473"/>
    </location>
</feature>
<dbReference type="Gene3D" id="6.10.340.10">
    <property type="match status" value="1"/>
</dbReference>
<dbReference type="SUPFAM" id="SSF55874">
    <property type="entry name" value="ATPase domain of HSP90 chaperone/DNA topoisomerase II/histidine kinase"/>
    <property type="match status" value="1"/>
</dbReference>
<sequence>MRLPLKMKLNIRQKIAFGLWALTVCVVGVGGLSYKYLLDIEQKIHFVEYADDLSNTILEMRRYEKNFFLYQLEDALQENEDYLNKALTMIENWSPHMRRLHGGESLKALRAELVGYQSVLKQLQTNRSASDVELLENSIRERGKNLVELANQLVAFERQRILDIIRSLKTQLVLSLAVLIVFTIFLMPFVSRKIIGPLRIIEESTMKIAHGDFRPVDVPQTHDETQQVLEAFNRMVDELKRRQDQLVQTKKLASLGILTSGIAHQLNNPLNNISTSCQIALEEVASGDTDFLRRLLVNVEQEVTRARDIVRGLLEFARVKEFTIAPTPLKHLVERTFRLISSQVPSGISMEADIPEDLVVPLDSQRMQQVLLNLYMNAIQAIKDGTGKITTRAWTDPAREKVFISVEDTGGGIAPENLSRIFDPFFTTKEVGSGTGLGLSICYGIVEQHRGTITVVSHEGEGTRFTLTLPLKSPVAVQDGEKA</sequence>
<comment type="catalytic activity">
    <reaction evidence="1">
        <text>ATP + protein L-histidine = ADP + protein N-phospho-L-histidine.</text>
        <dbReference type="EC" id="2.7.13.3"/>
    </reaction>
</comment>
<evidence type="ECO:0000313" key="15">
    <source>
        <dbReference type="Proteomes" id="UP000276223"/>
    </source>
</evidence>
<keyword evidence="10" id="KW-0175">Coiled coil</keyword>
<dbReference type="CDD" id="cd06225">
    <property type="entry name" value="HAMP"/>
    <property type="match status" value="1"/>
</dbReference>